<dbReference type="EMBL" id="JACAZH010000009">
    <property type="protein sequence ID" value="KAF7359401.1"/>
    <property type="molecule type" value="Genomic_DNA"/>
</dbReference>
<sequence>MRSRSITDDTGVFILWKAEKKGLASMGATRMEQLTKIIINRENANEGVGAAVDAGIYQVPMRKEQVGADVLGLCTASIEQTDFDERHSSGLCETATNADGLRRNDKFAPMPHDLCAGTGDPRRRCRCTRPDADDDYGASQTEMANKVFADARDPKAVAYTHDPYADANDSCETSADAKRLGPMHQAPDKAAAGAGRRCE</sequence>
<comment type="caution">
    <text evidence="2">The sequence shown here is derived from an EMBL/GenBank/DDBJ whole genome shotgun (WGS) entry which is preliminary data.</text>
</comment>
<evidence type="ECO:0000313" key="3">
    <source>
        <dbReference type="Proteomes" id="UP000623467"/>
    </source>
</evidence>
<accession>A0A8H6YIL8</accession>
<protein>
    <submittedName>
        <fullName evidence="2">Uncharacterized protein</fullName>
    </submittedName>
</protein>
<evidence type="ECO:0000256" key="1">
    <source>
        <dbReference type="SAM" id="MobiDB-lite"/>
    </source>
</evidence>
<feature type="region of interest" description="Disordered" evidence="1">
    <location>
        <begin position="162"/>
        <end position="199"/>
    </location>
</feature>
<evidence type="ECO:0000313" key="2">
    <source>
        <dbReference type="EMBL" id="KAF7359401.1"/>
    </source>
</evidence>
<proteinExistence type="predicted"/>
<keyword evidence="3" id="KW-1185">Reference proteome</keyword>
<gene>
    <name evidence="2" type="ORF">MSAN_01282700</name>
</gene>
<name>A0A8H6YIL8_9AGAR</name>
<reference evidence="2" key="1">
    <citation type="submission" date="2020-05" db="EMBL/GenBank/DDBJ databases">
        <title>Mycena genomes resolve the evolution of fungal bioluminescence.</title>
        <authorList>
            <person name="Tsai I.J."/>
        </authorList>
    </citation>
    <scope>NUCLEOTIDE SEQUENCE</scope>
    <source>
        <strain evidence="2">160909Yilan</strain>
    </source>
</reference>
<dbReference type="AlphaFoldDB" id="A0A8H6YIL8"/>
<organism evidence="2 3">
    <name type="scientific">Mycena sanguinolenta</name>
    <dbReference type="NCBI Taxonomy" id="230812"/>
    <lineage>
        <taxon>Eukaryota</taxon>
        <taxon>Fungi</taxon>
        <taxon>Dikarya</taxon>
        <taxon>Basidiomycota</taxon>
        <taxon>Agaricomycotina</taxon>
        <taxon>Agaricomycetes</taxon>
        <taxon>Agaricomycetidae</taxon>
        <taxon>Agaricales</taxon>
        <taxon>Marasmiineae</taxon>
        <taxon>Mycenaceae</taxon>
        <taxon>Mycena</taxon>
    </lineage>
</organism>
<dbReference type="Proteomes" id="UP000623467">
    <property type="component" value="Unassembled WGS sequence"/>
</dbReference>